<dbReference type="Pfam" id="PF01809">
    <property type="entry name" value="YidD"/>
    <property type="match status" value="1"/>
</dbReference>
<dbReference type="InterPro" id="IPR002696">
    <property type="entry name" value="Membr_insert_effic_factor_YidD"/>
</dbReference>
<dbReference type="AlphaFoldDB" id="A0A9D6QVF8"/>
<reference evidence="2" key="1">
    <citation type="submission" date="2020-07" db="EMBL/GenBank/DDBJ databases">
        <title>Huge and variable diversity of episymbiotic CPR bacteria and DPANN archaea in groundwater ecosystems.</title>
        <authorList>
            <person name="He C.Y."/>
            <person name="Keren R."/>
            <person name="Whittaker M."/>
            <person name="Farag I.F."/>
            <person name="Doudna J."/>
            <person name="Cate J.H.D."/>
            <person name="Banfield J.F."/>
        </authorList>
    </citation>
    <scope>NUCLEOTIDE SEQUENCE</scope>
    <source>
        <strain evidence="2">NC_groundwater_972_Pr1_S-0.2um_49_27</strain>
    </source>
</reference>
<evidence type="ECO:0000256" key="1">
    <source>
        <dbReference type="HAMAP-Rule" id="MF_00386"/>
    </source>
</evidence>
<comment type="caution">
    <text evidence="2">The sequence shown here is derived from an EMBL/GenBank/DDBJ whole genome shotgun (WGS) entry which is preliminary data.</text>
</comment>
<gene>
    <name evidence="2" type="primary">yidD</name>
    <name evidence="2" type="ORF">HY220_01435</name>
</gene>
<protein>
    <recommendedName>
        <fullName evidence="1">Putative membrane protein insertion efficiency factor</fullName>
    </recommendedName>
</protein>
<evidence type="ECO:0000313" key="2">
    <source>
        <dbReference type="EMBL" id="MBI3627400.1"/>
    </source>
</evidence>
<keyword evidence="1" id="KW-0472">Membrane</keyword>
<dbReference type="PANTHER" id="PTHR33383:SF1">
    <property type="entry name" value="MEMBRANE PROTEIN INSERTION EFFICIENCY FACTOR-RELATED"/>
    <property type="match status" value="1"/>
</dbReference>
<evidence type="ECO:0000313" key="3">
    <source>
        <dbReference type="Proteomes" id="UP000808388"/>
    </source>
</evidence>
<dbReference type="Proteomes" id="UP000808388">
    <property type="component" value="Unassembled WGS sequence"/>
</dbReference>
<dbReference type="EMBL" id="JACQCQ010000006">
    <property type="protein sequence ID" value="MBI3627400.1"/>
    <property type="molecule type" value="Genomic_DNA"/>
</dbReference>
<name>A0A9D6QVF8_9BACT</name>
<comment type="similarity">
    <text evidence="1">Belongs to the UPF0161 family.</text>
</comment>
<dbReference type="SMART" id="SM01234">
    <property type="entry name" value="Haemolytic"/>
    <property type="match status" value="1"/>
</dbReference>
<comment type="subcellular location">
    <subcellularLocation>
        <location evidence="1">Cell membrane</location>
        <topology evidence="1">Peripheral membrane protein</topology>
        <orientation evidence="1">Cytoplasmic side</orientation>
    </subcellularLocation>
</comment>
<keyword evidence="1" id="KW-1003">Cell membrane</keyword>
<comment type="function">
    <text evidence="1">Could be involved in insertion of integral membrane proteins into the membrane.</text>
</comment>
<dbReference type="NCBIfam" id="TIGR00278">
    <property type="entry name" value="membrane protein insertion efficiency factor YidD"/>
    <property type="match status" value="1"/>
</dbReference>
<accession>A0A9D6QVF8</accession>
<proteinExistence type="inferred from homology"/>
<dbReference type="HAMAP" id="MF_00386">
    <property type="entry name" value="UPF0161_YidD"/>
    <property type="match status" value="1"/>
</dbReference>
<dbReference type="PANTHER" id="PTHR33383">
    <property type="entry name" value="MEMBRANE PROTEIN INSERTION EFFICIENCY FACTOR-RELATED"/>
    <property type="match status" value="1"/>
</dbReference>
<sequence>MKFTRAIFHFYRTFFSPAWHGLFGPGAGCRYYPTCSRYAERSIQNYGLWRGSLKAGRRILSCNPFSKGGFDPVI</sequence>
<organism evidence="2 3">
    <name type="scientific">Candidatus Sungiibacteriota bacterium</name>
    <dbReference type="NCBI Taxonomy" id="2750080"/>
    <lineage>
        <taxon>Bacteria</taxon>
        <taxon>Candidatus Sungiibacteriota</taxon>
    </lineage>
</organism>
<dbReference type="GO" id="GO:0005886">
    <property type="term" value="C:plasma membrane"/>
    <property type="evidence" value="ECO:0007669"/>
    <property type="project" value="UniProtKB-SubCell"/>
</dbReference>